<name>A0A9J7AV64_9PROT</name>
<evidence type="ECO:0000256" key="1">
    <source>
        <dbReference type="SAM" id="Phobius"/>
    </source>
</evidence>
<keyword evidence="1" id="KW-0812">Transmembrane</keyword>
<feature type="transmembrane region" description="Helical" evidence="1">
    <location>
        <begin position="320"/>
        <end position="338"/>
    </location>
</feature>
<gene>
    <name evidence="2" type="ORF">NUH88_05905</name>
</gene>
<evidence type="ECO:0000313" key="2">
    <source>
        <dbReference type="EMBL" id="UUX51223.1"/>
    </source>
</evidence>
<keyword evidence="1" id="KW-0472">Membrane</keyword>
<protein>
    <submittedName>
        <fullName evidence="2">Uncharacterized protein</fullName>
    </submittedName>
</protein>
<organism evidence="2 3">
    <name type="scientific">Nisaea acidiphila</name>
    <dbReference type="NCBI Taxonomy" id="1862145"/>
    <lineage>
        <taxon>Bacteria</taxon>
        <taxon>Pseudomonadati</taxon>
        <taxon>Pseudomonadota</taxon>
        <taxon>Alphaproteobacteria</taxon>
        <taxon>Rhodospirillales</taxon>
        <taxon>Thalassobaculaceae</taxon>
        <taxon>Nisaea</taxon>
    </lineage>
</organism>
<dbReference type="AlphaFoldDB" id="A0A9J7AV64"/>
<proteinExistence type="predicted"/>
<keyword evidence="3" id="KW-1185">Reference proteome</keyword>
<feature type="transmembrane region" description="Helical" evidence="1">
    <location>
        <begin position="51"/>
        <end position="73"/>
    </location>
</feature>
<dbReference type="KEGG" id="naci:NUH88_05905"/>
<accession>A0A9J7AV64</accession>
<evidence type="ECO:0000313" key="3">
    <source>
        <dbReference type="Proteomes" id="UP001060336"/>
    </source>
</evidence>
<dbReference type="EMBL" id="CP102480">
    <property type="protein sequence ID" value="UUX51223.1"/>
    <property type="molecule type" value="Genomic_DNA"/>
</dbReference>
<dbReference type="Proteomes" id="UP001060336">
    <property type="component" value="Chromosome"/>
</dbReference>
<feature type="transmembrane region" description="Helical" evidence="1">
    <location>
        <begin position="20"/>
        <end position="39"/>
    </location>
</feature>
<feature type="transmembrane region" description="Helical" evidence="1">
    <location>
        <begin position="196"/>
        <end position="219"/>
    </location>
</feature>
<sequence>MFDVKEFEQGDSTKTLRNVLFWWKIVGIAANMAAVSSLIDRFVNYQPGKILSNIIISYNFYILPFGETISYSIWKICYFFNISIPLPPAHFVIPYFIMWFTLSRAIIEAYARIRLTGSQFDKMYREILLSKPDIIEAHKLAERLSLIRKMILMRSASILTKYTHGLSSFFDEILETEIGKKLSVYGNKYQYYSENYISPILIAFYWPLSPLFLLFAIAFNAEKKFTSYLDVRIKYIEHKLTELIPKRDEEREKIIAILKKYDPERFGEQISKDAISKARKDIDVILSKINKEISIYENTLSTLIRLKNGGPILKQGLKTWLSELFIIIMLLSILLIFGGELIDDTDSSIYIDILF</sequence>
<dbReference type="RefSeq" id="WP_257770587.1">
    <property type="nucleotide sequence ID" value="NZ_CP102480.1"/>
</dbReference>
<reference evidence="2" key="1">
    <citation type="submission" date="2022-08" db="EMBL/GenBank/DDBJ databases">
        <title>Nisaea acidiphila sp. nov., isolated from a marine algal debris and emended description of the genus Nisaea Urios et al. 2008.</title>
        <authorList>
            <person name="Kwon K."/>
        </authorList>
    </citation>
    <scope>NUCLEOTIDE SEQUENCE</scope>
    <source>
        <strain evidence="2">MEBiC11861</strain>
    </source>
</reference>
<keyword evidence="1" id="KW-1133">Transmembrane helix</keyword>